<dbReference type="AlphaFoldDB" id="V8P5H6"/>
<proteinExistence type="predicted"/>
<organism evidence="1 2">
    <name type="scientific">Ophiophagus hannah</name>
    <name type="common">King cobra</name>
    <name type="synonym">Naja hannah</name>
    <dbReference type="NCBI Taxonomy" id="8665"/>
    <lineage>
        <taxon>Eukaryota</taxon>
        <taxon>Metazoa</taxon>
        <taxon>Chordata</taxon>
        <taxon>Craniata</taxon>
        <taxon>Vertebrata</taxon>
        <taxon>Euteleostomi</taxon>
        <taxon>Lepidosauria</taxon>
        <taxon>Squamata</taxon>
        <taxon>Bifurcata</taxon>
        <taxon>Unidentata</taxon>
        <taxon>Episquamata</taxon>
        <taxon>Toxicofera</taxon>
        <taxon>Serpentes</taxon>
        <taxon>Colubroidea</taxon>
        <taxon>Elapidae</taxon>
        <taxon>Elapinae</taxon>
        <taxon>Ophiophagus</taxon>
    </lineage>
</organism>
<feature type="non-terminal residue" evidence="1">
    <location>
        <position position="1"/>
    </location>
</feature>
<dbReference type="Proteomes" id="UP000018936">
    <property type="component" value="Unassembled WGS sequence"/>
</dbReference>
<gene>
    <name evidence="1" type="ORF">L345_04964</name>
</gene>
<dbReference type="EMBL" id="AZIM01000811">
    <property type="protein sequence ID" value="ETE69231.1"/>
    <property type="molecule type" value="Genomic_DNA"/>
</dbReference>
<evidence type="ECO:0000313" key="1">
    <source>
        <dbReference type="EMBL" id="ETE69231.1"/>
    </source>
</evidence>
<name>V8P5H6_OPHHA</name>
<accession>V8P5H6</accession>
<evidence type="ECO:0000313" key="2">
    <source>
        <dbReference type="Proteomes" id="UP000018936"/>
    </source>
</evidence>
<keyword evidence="2" id="KW-1185">Reference proteome</keyword>
<reference evidence="1 2" key="1">
    <citation type="journal article" date="2013" name="Proc. Natl. Acad. Sci. U.S.A.">
        <title>The king cobra genome reveals dynamic gene evolution and adaptation in the snake venom system.</title>
        <authorList>
            <person name="Vonk F.J."/>
            <person name="Casewell N.R."/>
            <person name="Henkel C.V."/>
            <person name="Heimberg A.M."/>
            <person name="Jansen H.J."/>
            <person name="McCleary R.J."/>
            <person name="Kerkkamp H.M."/>
            <person name="Vos R.A."/>
            <person name="Guerreiro I."/>
            <person name="Calvete J.J."/>
            <person name="Wuster W."/>
            <person name="Woods A.E."/>
            <person name="Logan J.M."/>
            <person name="Harrison R.A."/>
            <person name="Castoe T.A."/>
            <person name="de Koning A.P."/>
            <person name="Pollock D.D."/>
            <person name="Yandell M."/>
            <person name="Calderon D."/>
            <person name="Renjifo C."/>
            <person name="Currier R.B."/>
            <person name="Salgado D."/>
            <person name="Pla D."/>
            <person name="Sanz L."/>
            <person name="Hyder A.S."/>
            <person name="Ribeiro J.M."/>
            <person name="Arntzen J.W."/>
            <person name="van den Thillart G.E."/>
            <person name="Boetzer M."/>
            <person name="Pirovano W."/>
            <person name="Dirks R.P."/>
            <person name="Spaink H.P."/>
            <person name="Duboule D."/>
            <person name="McGlinn E."/>
            <person name="Kini R.M."/>
            <person name="Richardson M.K."/>
        </authorList>
    </citation>
    <scope>NUCLEOTIDE SEQUENCE</scope>
    <source>
        <tissue evidence="1">Blood</tissue>
    </source>
</reference>
<comment type="caution">
    <text evidence="1">The sequence shown here is derived from an EMBL/GenBank/DDBJ whole genome shotgun (WGS) entry which is preliminary data.</text>
</comment>
<sequence>MRLVEAFNGDKTRSAGGKCIPASLKQFPARPLVELLYVSQMGHYPNYKSQEIVQSKFTRVVSFFKDRPSVMDNDLLEDIFFKMTKSADGTEPRGVLLEHRIVSENYQAYSNQCDLGRKGEEKEKLKPAKKTIGHLDNRSTEGKENFRHYHLLSFCNQKKLDSVLCFMLISANREVCYGLNGQILTITSQCLRPMPRKSHLELICTCGTTVNPLKTERLKENKKLDMILEDYTICKVVFQDVDVDAYPANLVLICRHLKSFKILVVSPALEVKSGGSGSSSSGRWWQHLEHLEVFGGVWRRRQEMAAGVSDGSSTWKCSAVVDDNIAAGDSPSEGLCEPCENLMERLGVAAEGRGDRCRQGVQTQQMAAIIVCFGSRAEQRLLAC</sequence>
<protein>
    <submittedName>
        <fullName evidence="1">Uncharacterized protein</fullName>
    </submittedName>
</protein>